<feature type="transmembrane region" description="Helical" evidence="15">
    <location>
        <begin position="190"/>
        <end position="215"/>
    </location>
</feature>
<feature type="transmembrane region" description="Helical" evidence="15">
    <location>
        <begin position="294"/>
        <end position="317"/>
    </location>
</feature>
<dbReference type="PROSITE" id="PS01347">
    <property type="entry name" value="MRAY_1"/>
    <property type="match status" value="1"/>
</dbReference>
<evidence type="ECO:0000256" key="9">
    <source>
        <dbReference type="ARBA" id="ARBA00022692"/>
    </source>
</evidence>
<evidence type="ECO:0000256" key="11">
    <source>
        <dbReference type="ARBA" id="ARBA00022840"/>
    </source>
</evidence>
<dbReference type="SUPFAM" id="SSF53623">
    <property type="entry name" value="MurD-like peptide ligases, catalytic domain"/>
    <property type="match status" value="1"/>
</dbReference>
<dbReference type="Gene3D" id="3.40.1190.10">
    <property type="entry name" value="Mur-like, catalytic domain"/>
    <property type="match status" value="1"/>
</dbReference>
<feature type="transmembrane region" description="Helical" evidence="15">
    <location>
        <begin position="146"/>
        <end position="169"/>
    </location>
</feature>
<comment type="pathway">
    <text evidence="3">Cell wall biogenesis; peptidoglycan biosynthesis.</text>
</comment>
<name>A0A2Z7A1Q8_9LAMI</name>
<dbReference type="NCBIfam" id="TIGR01082">
    <property type="entry name" value="murC"/>
    <property type="match status" value="1"/>
</dbReference>
<feature type="transmembrane region" description="Helical" evidence="15">
    <location>
        <begin position="258"/>
        <end position="274"/>
    </location>
</feature>
<accession>A0A2Z7A1Q8</accession>
<feature type="domain" description="Mur ligase central" evidence="18">
    <location>
        <begin position="599"/>
        <end position="779"/>
    </location>
</feature>
<dbReference type="Pfam" id="PF08245">
    <property type="entry name" value="Mur_ligase_M"/>
    <property type="match status" value="1"/>
</dbReference>
<dbReference type="EMBL" id="KV020095">
    <property type="protein sequence ID" value="KZV15454.1"/>
    <property type="molecule type" value="Genomic_DNA"/>
</dbReference>
<reference evidence="19 20" key="1">
    <citation type="journal article" date="2015" name="Proc. Natl. Acad. Sci. U.S.A.">
        <title>The resurrection genome of Boea hygrometrica: A blueprint for survival of dehydration.</title>
        <authorList>
            <person name="Xiao L."/>
            <person name="Yang G."/>
            <person name="Zhang L."/>
            <person name="Yang X."/>
            <person name="Zhao S."/>
            <person name="Ji Z."/>
            <person name="Zhou Q."/>
            <person name="Hu M."/>
            <person name="Wang Y."/>
            <person name="Chen M."/>
            <person name="Xu Y."/>
            <person name="Jin H."/>
            <person name="Xiao X."/>
            <person name="Hu G."/>
            <person name="Bao F."/>
            <person name="Hu Y."/>
            <person name="Wan P."/>
            <person name="Li L."/>
            <person name="Deng X."/>
            <person name="Kuang T."/>
            <person name="Xiang C."/>
            <person name="Zhu J.K."/>
            <person name="Oliver M.J."/>
            <person name="He Y."/>
        </authorList>
    </citation>
    <scope>NUCLEOTIDE SEQUENCE [LARGE SCALE GENOMIC DNA]</scope>
    <source>
        <strain evidence="20">cv. XS01</strain>
    </source>
</reference>
<evidence type="ECO:0000256" key="2">
    <source>
        <dbReference type="ARBA" id="ARBA00004496"/>
    </source>
</evidence>
<gene>
    <name evidence="19" type="ORF">F511_15557</name>
</gene>
<dbReference type="InterPro" id="IPR013221">
    <property type="entry name" value="Mur_ligase_cen"/>
</dbReference>
<evidence type="ECO:0000256" key="5">
    <source>
        <dbReference type="ARBA" id="ARBA00012211"/>
    </source>
</evidence>
<dbReference type="AlphaFoldDB" id="A0A2Z7A1Q8"/>
<proteinExistence type="inferred from homology"/>
<dbReference type="GO" id="GO:0005737">
    <property type="term" value="C:cytoplasm"/>
    <property type="evidence" value="ECO:0007669"/>
    <property type="project" value="UniProtKB-SubCell"/>
</dbReference>
<dbReference type="FunFam" id="3.40.1190.10:FF:000001">
    <property type="entry name" value="UDP-N-acetylmuramate--L-alanine ligase"/>
    <property type="match status" value="1"/>
</dbReference>
<evidence type="ECO:0000256" key="14">
    <source>
        <dbReference type="ARBA" id="ARBA00047833"/>
    </source>
</evidence>
<dbReference type="GO" id="GO:0008763">
    <property type="term" value="F:UDP-N-acetylmuramate-L-alanine ligase activity"/>
    <property type="evidence" value="ECO:0007669"/>
    <property type="project" value="UniProtKB-EC"/>
</dbReference>
<comment type="similarity">
    <text evidence="4">Belongs to the glycosyltransferase 4 family. MraY subfamily.</text>
</comment>
<feature type="domain" description="Mur ligase C-terminal" evidence="17">
    <location>
        <begin position="5"/>
        <end position="126"/>
    </location>
</feature>
<dbReference type="HAMAP" id="MF_00046">
    <property type="entry name" value="MurC"/>
    <property type="match status" value="1"/>
</dbReference>
<dbReference type="CDD" id="cd06852">
    <property type="entry name" value="GT_MraY"/>
    <property type="match status" value="1"/>
</dbReference>
<evidence type="ECO:0000256" key="10">
    <source>
        <dbReference type="ARBA" id="ARBA00022741"/>
    </source>
</evidence>
<dbReference type="Gene3D" id="3.40.50.720">
    <property type="entry name" value="NAD(P)-binding Rossmann-like Domain"/>
    <property type="match status" value="1"/>
</dbReference>
<evidence type="ECO:0000259" key="18">
    <source>
        <dbReference type="Pfam" id="PF08245"/>
    </source>
</evidence>
<evidence type="ECO:0000313" key="20">
    <source>
        <dbReference type="Proteomes" id="UP000250235"/>
    </source>
</evidence>
<dbReference type="PANTHER" id="PTHR43445">
    <property type="entry name" value="UDP-N-ACETYLMURAMATE--L-ALANINE LIGASE-RELATED"/>
    <property type="match status" value="1"/>
</dbReference>
<keyword evidence="7" id="KW-0436">Ligase</keyword>
<dbReference type="OrthoDB" id="2017219at2759"/>
<dbReference type="Proteomes" id="UP000250235">
    <property type="component" value="Unassembled WGS sequence"/>
</dbReference>
<keyword evidence="8" id="KW-0808">Transferase</keyword>
<dbReference type="GO" id="GO:0008963">
    <property type="term" value="F:phospho-N-acetylmuramoyl-pentapeptide-transferase activity"/>
    <property type="evidence" value="ECO:0007669"/>
    <property type="project" value="InterPro"/>
</dbReference>
<dbReference type="GO" id="GO:0016020">
    <property type="term" value="C:membrane"/>
    <property type="evidence" value="ECO:0007669"/>
    <property type="project" value="UniProtKB-SubCell"/>
</dbReference>
<dbReference type="InterPro" id="IPR036565">
    <property type="entry name" value="Mur-like_cat_sf"/>
</dbReference>
<dbReference type="PANTHER" id="PTHR43445:SF3">
    <property type="entry name" value="UDP-N-ACETYLMURAMATE--L-ALANINE LIGASE"/>
    <property type="match status" value="1"/>
</dbReference>
<feature type="transmembrane region" description="Helical" evidence="15">
    <location>
        <begin position="369"/>
        <end position="386"/>
    </location>
</feature>
<dbReference type="Pfam" id="PF00953">
    <property type="entry name" value="Glycos_transf_4"/>
    <property type="match status" value="1"/>
</dbReference>
<dbReference type="HAMAP" id="MF_00038">
    <property type="entry name" value="MraY"/>
    <property type="match status" value="1"/>
</dbReference>
<evidence type="ECO:0000256" key="8">
    <source>
        <dbReference type="ARBA" id="ARBA00022679"/>
    </source>
</evidence>
<feature type="transmembrane region" description="Helical" evidence="15">
    <location>
        <begin position="468"/>
        <end position="487"/>
    </location>
</feature>
<dbReference type="Pfam" id="PF01225">
    <property type="entry name" value="Mur_ligase"/>
    <property type="match status" value="1"/>
</dbReference>
<evidence type="ECO:0000256" key="13">
    <source>
        <dbReference type="ARBA" id="ARBA00023136"/>
    </source>
</evidence>
<dbReference type="EC" id="6.3.2.8" evidence="5"/>
<dbReference type="Pfam" id="PF10555">
    <property type="entry name" value="MraY_sig1"/>
    <property type="match status" value="1"/>
</dbReference>
<dbReference type="SUPFAM" id="SSF53244">
    <property type="entry name" value="MurD-like peptide ligases, peptide-binding domain"/>
    <property type="match status" value="2"/>
</dbReference>
<sequence length="959" mass="101732">MSRLGGRHGLPLVVVDYAHTPDALEQVLNAVRAHCRGRLICVFGCGGERDTGKRPLMGAIAARLADVAIVTDDNPRGENGDAIVAQIVAGMGAAREYTVQRDRAAAIEQALAMAGPADVVVIAGKGHETYQEGAAGKRPFDDMLYITFRTIMAALTALAVSLLLGPALIRKLAALKAGQVVRSDGPQSHLSKAGTPTMGGVMILLAVTVATLLWADLRNRYVWVVLAVMLAFGVIGFYDDYRKLVLKDSRGLASRWKYFWQSVFGLCAALFLYFTAPHAIGNAPVAETALFLPLFKHVAIPLGVFFVVVTYFIIVGFSNAVNLTDGLDGLAIMPTVLVSGALGVFAYLAGNKVFSEYLGIPSIPGAGELAIYCGALSGAGLGFLWFNTYPAQVFMGDVGALAIGAALGCIAVIVRQEIVLLVMGGVFVLETASVMIQVASFKLTGKRVFRMAPIHHHFELKGWPEPRVIVRFWIISVVLVLIGLATLKDLMTTFRRVHFIGIGGVGMSGIAEVLHNLGYAVSGSDKANSPTAQRLAQLGLVVHVGHDAANVGDADVVVTSSAIRADNPELAAARAARIPVIPRAEMLGELMRFRRGIAIAGTHGKTTTTSLVASVLAEANYDPTFVIGGQLNAAGANARLGTGQYLVAEADESDGSFLLLSPVIAAVTNIDADHLENYHGDFAEVKKAFADFLHRLPFYGLAVLCVDDAEVAKLAKTTTRRVMTYGIASADADVRASNVVQRGFEMHFDLHLPGRADALPVTLNLPGQHNVLNALAAASIGWQLGVGAEAIARALANFQGVGRRFHRRGEVALDRGTALLVDDYGHHPSELAAVFAAARGGWPERRLVVGFQPHRYSRTRDLLDDFANVLAEADVLVLTDVYPAGEAPIAGADGRALARAVRARGKVDPVLIEHPREFKDTLPALLRDGDLLLLLGAGDIGAAAVELAQLGQLKTKGAA</sequence>
<feature type="transmembrane region" description="Helical" evidence="15">
    <location>
        <begin position="221"/>
        <end position="238"/>
    </location>
</feature>
<dbReference type="GO" id="GO:0005524">
    <property type="term" value="F:ATP binding"/>
    <property type="evidence" value="ECO:0007669"/>
    <property type="project" value="UniProtKB-KW"/>
</dbReference>
<dbReference type="UniPathway" id="UPA00219"/>
<keyword evidence="9 15" id="KW-0812">Transmembrane</keyword>
<evidence type="ECO:0000259" key="16">
    <source>
        <dbReference type="Pfam" id="PF01225"/>
    </source>
</evidence>
<keyword evidence="10" id="KW-0547">Nucleotide-binding</keyword>
<feature type="transmembrane region" description="Helical" evidence="15">
    <location>
        <begin position="420"/>
        <end position="441"/>
    </location>
</feature>
<evidence type="ECO:0000259" key="17">
    <source>
        <dbReference type="Pfam" id="PF02875"/>
    </source>
</evidence>
<dbReference type="SUPFAM" id="SSF51984">
    <property type="entry name" value="MurCD N-terminal domain"/>
    <property type="match status" value="1"/>
</dbReference>
<dbReference type="Pfam" id="PF02875">
    <property type="entry name" value="Mur_ligase_C"/>
    <property type="match status" value="2"/>
</dbReference>
<evidence type="ECO:0000256" key="4">
    <source>
        <dbReference type="ARBA" id="ARBA00005583"/>
    </source>
</evidence>
<comment type="catalytic activity">
    <reaction evidence="14">
        <text>UDP-N-acetyl-alpha-D-muramate + L-alanine + ATP = UDP-N-acetyl-alpha-D-muramoyl-L-alanine + ADP + phosphate + H(+)</text>
        <dbReference type="Rhea" id="RHEA:23372"/>
        <dbReference type="ChEBI" id="CHEBI:15378"/>
        <dbReference type="ChEBI" id="CHEBI:30616"/>
        <dbReference type="ChEBI" id="CHEBI:43474"/>
        <dbReference type="ChEBI" id="CHEBI:57972"/>
        <dbReference type="ChEBI" id="CHEBI:70757"/>
        <dbReference type="ChEBI" id="CHEBI:83898"/>
        <dbReference type="ChEBI" id="CHEBI:456216"/>
        <dbReference type="EC" id="6.3.2.8"/>
    </reaction>
</comment>
<keyword evidence="6" id="KW-0963">Cytoplasm</keyword>
<comment type="subcellular location">
    <subcellularLocation>
        <location evidence="2">Cytoplasm</location>
    </subcellularLocation>
    <subcellularLocation>
        <location evidence="1">Membrane</location>
        <topology evidence="1">Multi-pass membrane protein</topology>
    </subcellularLocation>
</comment>
<organism evidence="19 20">
    <name type="scientific">Dorcoceras hygrometricum</name>
    <dbReference type="NCBI Taxonomy" id="472368"/>
    <lineage>
        <taxon>Eukaryota</taxon>
        <taxon>Viridiplantae</taxon>
        <taxon>Streptophyta</taxon>
        <taxon>Embryophyta</taxon>
        <taxon>Tracheophyta</taxon>
        <taxon>Spermatophyta</taxon>
        <taxon>Magnoliopsida</taxon>
        <taxon>eudicotyledons</taxon>
        <taxon>Gunneridae</taxon>
        <taxon>Pentapetalae</taxon>
        <taxon>asterids</taxon>
        <taxon>lamiids</taxon>
        <taxon>Lamiales</taxon>
        <taxon>Gesneriaceae</taxon>
        <taxon>Didymocarpoideae</taxon>
        <taxon>Trichosporeae</taxon>
        <taxon>Loxocarpinae</taxon>
        <taxon>Dorcoceras</taxon>
    </lineage>
</organism>
<keyword evidence="13 15" id="KW-0472">Membrane</keyword>
<feature type="domain" description="Mur ligase N-terminal catalytic" evidence="16">
    <location>
        <begin position="497"/>
        <end position="594"/>
    </location>
</feature>
<dbReference type="PROSITE" id="PS01348">
    <property type="entry name" value="MRAY_2"/>
    <property type="match status" value="1"/>
</dbReference>
<dbReference type="InterPro" id="IPR050061">
    <property type="entry name" value="MurCDEF_pg_biosynth"/>
</dbReference>
<dbReference type="InterPro" id="IPR000713">
    <property type="entry name" value="Mur_ligase_N"/>
</dbReference>
<evidence type="ECO:0000256" key="15">
    <source>
        <dbReference type="SAM" id="Phobius"/>
    </source>
</evidence>
<protein>
    <recommendedName>
        <fullName evidence="5">UDP-N-acetylmuramate--L-alanine ligase</fullName>
        <ecNumber evidence="5">6.3.2.8</ecNumber>
    </recommendedName>
</protein>
<evidence type="ECO:0000256" key="1">
    <source>
        <dbReference type="ARBA" id="ARBA00004141"/>
    </source>
</evidence>
<dbReference type="InterPro" id="IPR036615">
    <property type="entry name" value="Mur_ligase_C_dom_sf"/>
</dbReference>
<evidence type="ECO:0000256" key="6">
    <source>
        <dbReference type="ARBA" id="ARBA00022490"/>
    </source>
</evidence>
<keyword evidence="12 15" id="KW-1133">Transmembrane helix</keyword>
<keyword evidence="20" id="KW-1185">Reference proteome</keyword>
<dbReference type="InterPro" id="IPR004101">
    <property type="entry name" value="Mur_ligase_C"/>
</dbReference>
<evidence type="ECO:0000313" key="19">
    <source>
        <dbReference type="EMBL" id="KZV15454.1"/>
    </source>
</evidence>
<dbReference type="InterPro" id="IPR000715">
    <property type="entry name" value="Glycosyl_transferase_4"/>
</dbReference>
<feature type="domain" description="Mur ligase C-terminal" evidence="17">
    <location>
        <begin position="804"/>
        <end position="938"/>
    </location>
</feature>
<dbReference type="Gene3D" id="3.90.190.20">
    <property type="entry name" value="Mur ligase, C-terminal domain"/>
    <property type="match status" value="2"/>
</dbReference>
<feature type="transmembrane region" description="Helical" evidence="15">
    <location>
        <begin position="329"/>
        <end position="349"/>
    </location>
</feature>
<evidence type="ECO:0000256" key="7">
    <source>
        <dbReference type="ARBA" id="ARBA00022598"/>
    </source>
</evidence>
<evidence type="ECO:0000256" key="3">
    <source>
        <dbReference type="ARBA" id="ARBA00004752"/>
    </source>
</evidence>
<feature type="transmembrane region" description="Helical" evidence="15">
    <location>
        <begin position="393"/>
        <end position="414"/>
    </location>
</feature>
<dbReference type="InterPro" id="IPR003524">
    <property type="entry name" value="PNAcMuramoyl-5peptid_Trfase"/>
</dbReference>
<keyword evidence="11" id="KW-0067">ATP-binding</keyword>
<dbReference type="NCBIfam" id="TIGR00445">
    <property type="entry name" value="mraY"/>
    <property type="match status" value="1"/>
</dbReference>
<dbReference type="InterPro" id="IPR005758">
    <property type="entry name" value="UDP-N-AcMur_Ala_ligase_MurC"/>
</dbReference>
<dbReference type="InterPro" id="IPR018480">
    <property type="entry name" value="PNAcMuramoyl-5peptid_Trfase_CS"/>
</dbReference>
<evidence type="ECO:0000256" key="12">
    <source>
        <dbReference type="ARBA" id="ARBA00022989"/>
    </source>
</evidence>